<evidence type="ECO:0000256" key="9">
    <source>
        <dbReference type="ARBA" id="ARBA00022989"/>
    </source>
</evidence>
<dbReference type="NCBIfam" id="TIGR00203">
    <property type="entry name" value="cydB"/>
    <property type="match status" value="1"/>
</dbReference>
<accession>A0A1L7RD96</accession>
<evidence type="ECO:0000256" key="6">
    <source>
        <dbReference type="ARBA" id="ARBA00022692"/>
    </source>
</evidence>
<dbReference type="GO" id="GO:0019646">
    <property type="term" value="P:aerobic electron transport chain"/>
    <property type="evidence" value="ECO:0007669"/>
    <property type="project" value="TreeGrafter"/>
</dbReference>
<dbReference type="PIRSF" id="PIRSF000267">
    <property type="entry name" value="Cyt_oxidse_sub2"/>
    <property type="match status" value="1"/>
</dbReference>
<evidence type="ECO:0000256" key="10">
    <source>
        <dbReference type="ARBA" id="ARBA00023004"/>
    </source>
</evidence>
<feature type="transmembrane region" description="Helical" evidence="12">
    <location>
        <begin position="121"/>
        <end position="138"/>
    </location>
</feature>
<evidence type="ECO:0000313" key="13">
    <source>
        <dbReference type="EMBL" id="CED91957.1"/>
    </source>
</evidence>
<feature type="transmembrane region" description="Helical" evidence="12">
    <location>
        <begin position="218"/>
        <end position="238"/>
    </location>
</feature>
<dbReference type="PANTHER" id="PTHR43141">
    <property type="entry name" value="CYTOCHROME BD2 SUBUNIT II"/>
    <property type="match status" value="1"/>
</dbReference>
<feature type="transmembrane region" description="Helical" evidence="12">
    <location>
        <begin position="316"/>
        <end position="338"/>
    </location>
</feature>
<feature type="transmembrane region" description="Helical" evidence="12">
    <location>
        <begin position="6"/>
        <end position="35"/>
    </location>
</feature>
<feature type="transmembrane region" description="Helical" evidence="12">
    <location>
        <begin position="81"/>
        <end position="100"/>
    </location>
</feature>
<dbReference type="GO" id="GO:0070069">
    <property type="term" value="C:cytochrome complex"/>
    <property type="evidence" value="ECO:0007669"/>
    <property type="project" value="TreeGrafter"/>
</dbReference>
<dbReference type="RefSeq" id="WP_210581112.1">
    <property type="nucleotide sequence ID" value="NZ_LK995527.1"/>
</dbReference>
<keyword evidence="13" id="KW-0560">Oxidoreductase</keyword>
<reference evidence="13" key="1">
    <citation type="submission" date="2014-07" db="EMBL/GenBank/DDBJ databases">
        <authorList>
            <person name="Zhang J.E."/>
            <person name="Yang H."/>
            <person name="Guo J."/>
            <person name="Deng Z."/>
            <person name="Luo H."/>
            <person name="Luo M."/>
            <person name="Zhao B."/>
        </authorList>
    </citation>
    <scope>NUCLEOTIDE SEQUENCE</scope>
    <source>
        <strain evidence="13">AM4</strain>
    </source>
</reference>
<dbReference type="InterPro" id="IPR003317">
    <property type="entry name" value="Cyt-d_oxidase_su2"/>
</dbReference>
<evidence type="ECO:0000256" key="7">
    <source>
        <dbReference type="ARBA" id="ARBA00022723"/>
    </source>
</evidence>
<dbReference type="Pfam" id="PF02322">
    <property type="entry name" value="Cyt_bd_oxida_II"/>
    <property type="match status" value="1"/>
</dbReference>
<feature type="transmembrane region" description="Helical" evidence="12">
    <location>
        <begin position="176"/>
        <end position="197"/>
    </location>
</feature>
<evidence type="ECO:0000256" key="2">
    <source>
        <dbReference type="ARBA" id="ARBA00007543"/>
    </source>
</evidence>
<organism evidence="13">
    <name type="scientific">Actinomyces succiniciruminis</name>
    <dbReference type="NCBI Taxonomy" id="1522002"/>
    <lineage>
        <taxon>Bacteria</taxon>
        <taxon>Bacillati</taxon>
        <taxon>Actinomycetota</taxon>
        <taxon>Actinomycetes</taxon>
        <taxon>Actinomycetales</taxon>
        <taxon>Actinomycetaceae</taxon>
        <taxon>Actinomyces</taxon>
    </lineage>
</organism>
<name>A0A1L7RD96_9ACTO</name>
<dbReference type="EC" id="1.10.3.-" evidence="13"/>
<gene>
    <name evidence="13" type="ORF">AAM4_2125</name>
</gene>
<dbReference type="AlphaFoldDB" id="A0A1L7RD96"/>
<feature type="transmembrane region" description="Helical" evidence="12">
    <location>
        <begin position="270"/>
        <end position="291"/>
    </location>
</feature>
<evidence type="ECO:0000256" key="4">
    <source>
        <dbReference type="ARBA" id="ARBA00022475"/>
    </source>
</evidence>
<keyword evidence="5" id="KW-0349">Heme</keyword>
<dbReference type="EMBL" id="LK995527">
    <property type="protein sequence ID" value="CED91957.1"/>
    <property type="molecule type" value="Genomic_DNA"/>
</dbReference>
<evidence type="ECO:0000256" key="12">
    <source>
        <dbReference type="SAM" id="Phobius"/>
    </source>
</evidence>
<keyword evidence="4" id="KW-1003">Cell membrane</keyword>
<keyword evidence="8" id="KW-0249">Electron transport</keyword>
<evidence type="ECO:0000256" key="1">
    <source>
        <dbReference type="ARBA" id="ARBA00004651"/>
    </source>
</evidence>
<keyword evidence="10" id="KW-0408">Iron</keyword>
<protein>
    <submittedName>
        <fullName evidence="13">Cytochrome d ubiquinol oxidase subunit 2</fullName>
        <ecNumber evidence="13">1.10.3.-</ecNumber>
    </submittedName>
</protein>
<feature type="transmembrane region" description="Helical" evidence="12">
    <location>
        <begin position="244"/>
        <end position="263"/>
    </location>
</feature>
<keyword evidence="7" id="KW-0479">Metal-binding</keyword>
<sequence>MTLSVLWFILIAILWVGYLTLEGFDFGVGMLLKILGRDERERRAMVRTIGPHWDGNEVWLLTAGGATFAAFPEWYGTLFSGAYLVLFLILLCLIVRVCAIEWRGRINDQAWRDRWDWAHTIAAWVPSILWGAAFANMVQGMEIEVVDTASGAPVPAAEVPADALVVGASHLLTGGFFSLLSPFTLLGGAATCLLFLTHGALFTALKTAGDLSVRAGTFARRCGVASTAVAAIWGLWATSFSATAWVWLPLVVAALALVGSLVASFRGRQGLAFGLHFAGIAGVGALIFTAMTPDVMRSSIDPAYSLTIAQATSADATLAIMTVAAVVFLPVVLFYTIWGYRTFSARISAERIDPAAGGLHPTRVRDNAQPAPVDH</sequence>
<evidence type="ECO:0000256" key="5">
    <source>
        <dbReference type="ARBA" id="ARBA00022617"/>
    </source>
</evidence>
<comment type="subcellular location">
    <subcellularLocation>
        <location evidence="1">Cell membrane</location>
        <topology evidence="1">Multi-pass membrane protein</topology>
    </subcellularLocation>
</comment>
<keyword evidence="9 12" id="KW-1133">Transmembrane helix</keyword>
<evidence type="ECO:0000256" key="3">
    <source>
        <dbReference type="ARBA" id="ARBA00022448"/>
    </source>
</evidence>
<evidence type="ECO:0000256" key="11">
    <source>
        <dbReference type="ARBA" id="ARBA00023136"/>
    </source>
</evidence>
<evidence type="ECO:0000256" key="8">
    <source>
        <dbReference type="ARBA" id="ARBA00022982"/>
    </source>
</evidence>
<dbReference type="PANTHER" id="PTHR43141:SF5">
    <property type="entry name" value="CYTOCHROME BD-I UBIQUINOL OXIDASE SUBUNIT 2"/>
    <property type="match status" value="1"/>
</dbReference>
<keyword evidence="6 12" id="KW-0812">Transmembrane</keyword>
<dbReference type="GO" id="GO:0046872">
    <property type="term" value="F:metal ion binding"/>
    <property type="evidence" value="ECO:0007669"/>
    <property type="project" value="UniProtKB-KW"/>
</dbReference>
<keyword evidence="11 12" id="KW-0472">Membrane</keyword>
<keyword evidence="3" id="KW-0813">Transport</keyword>
<dbReference type="GO" id="GO:0009055">
    <property type="term" value="F:electron transfer activity"/>
    <property type="evidence" value="ECO:0007669"/>
    <property type="project" value="TreeGrafter"/>
</dbReference>
<comment type="similarity">
    <text evidence="2">Belongs to the cytochrome ubiquinol oxidase subunit 2 family.</text>
</comment>
<dbReference type="GO" id="GO:0005886">
    <property type="term" value="C:plasma membrane"/>
    <property type="evidence" value="ECO:0007669"/>
    <property type="project" value="UniProtKB-SubCell"/>
</dbReference>
<dbReference type="GO" id="GO:0016682">
    <property type="term" value="F:oxidoreductase activity, acting on diphenols and related substances as donors, oxygen as acceptor"/>
    <property type="evidence" value="ECO:0007669"/>
    <property type="project" value="TreeGrafter"/>
</dbReference>
<proteinExistence type="inferred from homology"/>